<keyword evidence="1" id="KW-0472">Membrane</keyword>
<keyword evidence="3" id="KW-1185">Reference proteome</keyword>
<accession>A0A9N9A469</accession>
<keyword evidence="1" id="KW-1133">Transmembrane helix</keyword>
<organism evidence="2 3">
    <name type="scientific">Diversispora eburnea</name>
    <dbReference type="NCBI Taxonomy" id="1213867"/>
    <lineage>
        <taxon>Eukaryota</taxon>
        <taxon>Fungi</taxon>
        <taxon>Fungi incertae sedis</taxon>
        <taxon>Mucoromycota</taxon>
        <taxon>Glomeromycotina</taxon>
        <taxon>Glomeromycetes</taxon>
        <taxon>Diversisporales</taxon>
        <taxon>Diversisporaceae</taxon>
        <taxon>Diversispora</taxon>
    </lineage>
</organism>
<dbReference type="AlphaFoldDB" id="A0A9N9A469"/>
<feature type="transmembrane region" description="Helical" evidence="1">
    <location>
        <begin position="12"/>
        <end position="31"/>
    </location>
</feature>
<evidence type="ECO:0000313" key="3">
    <source>
        <dbReference type="Proteomes" id="UP000789706"/>
    </source>
</evidence>
<keyword evidence="1" id="KW-0812">Transmembrane</keyword>
<proteinExistence type="predicted"/>
<gene>
    <name evidence="2" type="ORF">DEBURN_LOCUS5430</name>
</gene>
<comment type="caution">
    <text evidence="2">The sequence shown here is derived from an EMBL/GenBank/DDBJ whole genome shotgun (WGS) entry which is preliminary data.</text>
</comment>
<protein>
    <submittedName>
        <fullName evidence="2">2681_t:CDS:1</fullName>
    </submittedName>
</protein>
<evidence type="ECO:0000256" key="1">
    <source>
        <dbReference type="SAM" id="Phobius"/>
    </source>
</evidence>
<reference evidence="2" key="1">
    <citation type="submission" date="2021-06" db="EMBL/GenBank/DDBJ databases">
        <authorList>
            <person name="Kallberg Y."/>
            <person name="Tangrot J."/>
            <person name="Rosling A."/>
        </authorList>
    </citation>
    <scope>NUCLEOTIDE SEQUENCE</scope>
    <source>
        <strain evidence="2">AZ414A</strain>
    </source>
</reference>
<evidence type="ECO:0000313" key="2">
    <source>
        <dbReference type="EMBL" id="CAG8516239.1"/>
    </source>
</evidence>
<dbReference type="OrthoDB" id="2398125at2759"/>
<dbReference type="Proteomes" id="UP000789706">
    <property type="component" value="Unassembled WGS sequence"/>
</dbReference>
<sequence length="146" mass="16949">MSSRLFNVTTSLSFFYISYFGFSIALSNFELQPSPPRLSSLLVSEDNYNCVQAEIAYLTYEDSTDMSLGKKIRSRELKNLTISSSFFDKSNNKNNSTYEDYWIHLLKEASNERKPPKEALNENQKAYDFLNIIDLRWNVLAMKRLG</sequence>
<dbReference type="EMBL" id="CAJVPK010000484">
    <property type="protein sequence ID" value="CAG8516239.1"/>
    <property type="molecule type" value="Genomic_DNA"/>
</dbReference>
<name>A0A9N9A469_9GLOM</name>